<name>A0A1Y6IRK2_9VIBR</name>
<feature type="domain" description="PilZ" evidence="1">
    <location>
        <begin position="144"/>
        <end position="248"/>
    </location>
</feature>
<dbReference type="RefSeq" id="WP_087480341.1">
    <property type="nucleotide sequence ID" value="NZ_AP024883.1"/>
</dbReference>
<dbReference type="EMBL" id="FXXI01000002">
    <property type="protein sequence ID" value="SMS00284.1"/>
    <property type="molecule type" value="Genomic_DNA"/>
</dbReference>
<dbReference type="OrthoDB" id="6208912at2"/>
<evidence type="ECO:0000313" key="3">
    <source>
        <dbReference type="EMBL" id="SMS00284.1"/>
    </source>
</evidence>
<dbReference type="Pfam" id="PF07238">
    <property type="entry name" value="PilZ"/>
    <property type="match status" value="2"/>
</dbReference>
<dbReference type="EMBL" id="JAWRCO010000001">
    <property type="protein sequence ID" value="MDW6001689.1"/>
    <property type="molecule type" value="Genomic_DNA"/>
</dbReference>
<dbReference type="Proteomes" id="UP001283366">
    <property type="component" value="Unassembled WGS sequence"/>
</dbReference>
<dbReference type="Proteomes" id="UP000196125">
    <property type="component" value="Unassembled WGS sequence"/>
</dbReference>
<dbReference type="InterPro" id="IPR009875">
    <property type="entry name" value="PilZ_domain"/>
</dbReference>
<protein>
    <submittedName>
        <fullName evidence="3">PilZ domain protein</fullName>
    </submittedName>
    <submittedName>
        <fullName evidence="2">PilZ domain-containing protein</fullName>
    </submittedName>
</protein>
<gene>
    <name evidence="2" type="ORF">SBX37_02085</name>
    <name evidence="3" type="ORF">VIM7927_01534</name>
</gene>
<sequence length="785" mass="90350">MQKTEIRSIAEKLIPAYNSDDFEKILSQMTEGQPPSAKLLVKMELNRVMSPCTKTVDLRGRVQGECREYILDGLHHWLDDVAFNDYYKHVKKFGGYTEGVWEALYNTRNNFRVMKERNITKQPNITDSGSPFEVETINLGYDLKRRENRLKITSQVEITLSGGQPVASITLDISPSGAKVKVPAAFDYKLGETIHIRFTELEQKHTHLEDLQQPIKYRILGVDESLDNDSVKFLRLRKLTETQVIDQVIQEHLFNETQKIRHDNQDKIMRARTRAYEHTFLKHACQLPVFFQGNELKVVLLTESNHDIWHYWHDERNQQSLGNLFNPHRMEILAKPGVSESSNTLYTFKHDYQDKSLFFSMMKSEGTPEQRKLFWHIGAKKASWRAFRISMFELSDQERESLATESPELTKHLSSLTHCGILQEISNPETAHDYLLVDKPKMPSSELNIFRHPRKVSGYPISIFFDARTQRKEPRYRLNSPIKIQLAQQDVPISGKTLDLSRRGVSITLDTPVVLKVGDLVNIDYLELKLYNKKLPLDHVPYQVARITPNGQVVQLAIQEDSHTVKIIRFFSRLIESNRDKLIESNEVLPTLELLEGLHHILLDKVVCAPIFVERQGAYLKTSAIGVKTPLEPYLILLAKLGHEEGYMSLDPFFKGHSNTLIAQPMKHVDGAGPQYFDIYLSVRKFGNRIQSIETRLLSDFTTVKERISFIQDSLVMGDIYVLRYCAIPVFHPLATLLRSDLDELSLISLHHAKSIEKSIASIVGYGEFFDITEEVLIRLEINSP</sequence>
<keyword evidence="5" id="KW-1185">Reference proteome</keyword>
<evidence type="ECO:0000313" key="4">
    <source>
        <dbReference type="Proteomes" id="UP000196125"/>
    </source>
</evidence>
<dbReference type="SUPFAM" id="SSF141371">
    <property type="entry name" value="PilZ domain-like"/>
    <property type="match status" value="1"/>
</dbReference>
<evidence type="ECO:0000313" key="2">
    <source>
        <dbReference type="EMBL" id="MDW6001689.1"/>
    </source>
</evidence>
<dbReference type="AlphaFoldDB" id="A0A1Y6IRK2"/>
<proteinExistence type="predicted"/>
<reference evidence="2 5" key="2">
    <citation type="submission" date="2023-11" db="EMBL/GenBank/DDBJ databases">
        <title>Plant-associative lifestyle of Vibrio porteresiae and its evolutionary dynamics.</title>
        <authorList>
            <person name="Rameshkumar N."/>
            <person name="Kirti K."/>
        </authorList>
    </citation>
    <scope>NUCLEOTIDE SEQUENCE [LARGE SCALE GENOMIC DNA]</scope>
    <source>
        <strain evidence="2 5">MSSRF38</strain>
    </source>
</reference>
<dbReference type="GO" id="GO:0035438">
    <property type="term" value="F:cyclic-di-GMP binding"/>
    <property type="evidence" value="ECO:0007669"/>
    <property type="project" value="InterPro"/>
</dbReference>
<evidence type="ECO:0000259" key="1">
    <source>
        <dbReference type="Pfam" id="PF07238"/>
    </source>
</evidence>
<dbReference type="Gene3D" id="2.40.10.220">
    <property type="entry name" value="predicted glycosyltransferase like domains"/>
    <property type="match status" value="2"/>
</dbReference>
<evidence type="ECO:0000313" key="5">
    <source>
        <dbReference type="Proteomes" id="UP001283366"/>
    </source>
</evidence>
<accession>A0A1Y6IRK2</accession>
<organism evidence="3 4">
    <name type="scientific">Vibrio mangrovi</name>
    <dbReference type="NCBI Taxonomy" id="474394"/>
    <lineage>
        <taxon>Bacteria</taxon>
        <taxon>Pseudomonadati</taxon>
        <taxon>Pseudomonadota</taxon>
        <taxon>Gammaproteobacteria</taxon>
        <taxon>Vibrionales</taxon>
        <taxon>Vibrionaceae</taxon>
        <taxon>Vibrio</taxon>
    </lineage>
</organism>
<reference evidence="3 4" key="1">
    <citation type="submission" date="2017-05" db="EMBL/GenBank/DDBJ databases">
        <authorList>
            <person name="Song R."/>
            <person name="Chenine A.L."/>
            <person name="Ruprecht R.M."/>
        </authorList>
    </citation>
    <scope>NUCLEOTIDE SEQUENCE [LARGE SCALE GENOMIC DNA]</scope>
    <source>
        <strain evidence="3 4">CECT 7927</strain>
    </source>
</reference>
<feature type="domain" description="PilZ" evidence="1">
    <location>
        <begin position="470"/>
        <end position="555"/>
    </location>
</feature>